<protein>
    <submittedName>
        <fullName evidence="1">Uncharacterized protein</fullName>
    </submittedName>
</protein>
<organism evidence="1 2">
    <name type="scientific">Phaseolus angularis</name>
    <name type="common">Azuki bean</name>
    <name type="synonym">Vigna angularis</name>
    <dbReference type="NCBI Taxonomy" id="3914"/>
    <lineage>
        <taxon>Eukaryota</taxon>
        <taxon>Viridiplantae</taxon>
        <taxon>Streptophyta</taxon>
        <taxon>Embryophyta</taxon>
        <taxon>Tracheophyta</taxon>
        <taxon>Spermatophyta</taxon>
        <taxon>Magnoliopsida</taxon>
        <taxon>eudicotyledons</taxon>
        <taxon>Gunneridae</taxon>
        <taxon>Pentapetalae</taxon>
        <taxon>rosids</taxon>
        <taxon>fabids</taxon>
        <taxon>Fabales</taxon>
        <taxon>Fabaceae</taxon>
        <taxon>Papilionoideae</taxon>
        <taxon>50 kb inversion clade</taxon>
        <taxon>NPAAA clade</taxon>
        <taxon>indigoferoid/millettioid clade</taxon>
        <taxon>Phaseoleae</taxon>
        <taxon>Vigna</taxon>
    </lineage>
</organism>
<dbReference type="Proteomes" id="UP000053144">
    <property type="component" value="Chromosome 8"/>
</dbReference>
<gene>
    <name evidence="1" type="ORF">LR48_Vigan08g101500</name>
</gene>
<dbReference type="EMBL" id="CM003378">
    <property type="protein sequence ID" value="KOM50188.1"/>
    <property type="molecule type" value="Genomic_DNA"/>
</dbReference>
<dbReference type="Gene3D" id="3.90.950.10">
    <property type="match status" value="1"/>
</dbReference>
<dbReference type="STRING" id="3914.A0A0L9V5E7"/>
<dbReference type="InterPro" id="IPR029001">
    <property type="entry name" value="ITPase-like_fam"/>
</dbReference>
<sequence length="145" mass="16174">MLLSACPIHYKKIASYPQIIIYGLDRLLLHCTLFSAVSPPRRQRASSSVKPELHLTARDLCGFRFDLSNTNPSCKGSSVCFCLTFIFKCDLEVVVYEGVIREKATSKEHCPQFLKDYSGRHAATVGSVLVSNLKTGFRKGDSDRV</sequence>
<dbReference type="Gramene" id="KOM50188">
    <property type="protein sequence ID" value="KOM50188"/>
    <property type="gene ID" value="LR48_Vigan08g101500"/>
</dbReference>
<evidence type="ECO:0000313" key="2">
    <source>
        <dbReference type="Proteomes" id="UP000053144"/>
    </source>
</evidence>
<reference evidence="2" key="1">
    <citation type="journal article" date="2015" name="Proc. Natl. Acad. Sci. U.S.A.">
        <title>Genome sequencing of adzuki bean (Vigna angularis) provides insight into high starch and low fat accumulation and domestication.</title>
        <authorList>
            <person name="Yang K."/>
            <person name="Tian Z."/>
            <person name="Chen C."/>
            <person name="Luo L."/>
            <person name="Zhao B."/>
            <person name="Wang Z."/>
            <person name="Yu L."/>
            <person name="Li Y."/>
            <person name="Sun Y."/>
            <person name="Li W."/>
            <person name="Chen Y."/>
            <person name="Li Y."/>
            <person name="Zhang Y."/>
            <person name="Ai D."/>
            <person name="Zhao J."/>
            <person name="Shang C."/>
            <person name="Ma Y."/>
            <person name="Wu B."/>
            <person name="Wang M."/>
            <person name="Gao L."/>
            <person name="Sun D."/>
            <person name="Zhang P."/>
            <person name="Guo F."/>
            <person name="Wang W."/>
            <person name="Li Y."/>
            <person name="Wang J."/>
            <person name="Varshney R.K."/>
            <person name="Wang J."/>
            <person name="Ling H.Q."/>
            <person name="Wan P."/>
        </authorList>
    </citation>
    <scope>NUCLEOTIDE SEQUENCE</scope>
    <source>
        <strain evidence="2">cv. Jingnong 6</strain>
    </source>
</reference>
<evidence type="ECO:0000313" key="1">
    <source>
        <dbReference type="EMBL" id="KOM50188.1"/>
    </source>
</evidence>
<name>A0A0L9V5E7_PHAAN</name>
<dbReference type="AlphaFoldDB" id="A0A0L9V5E7"/>
<proteinExistence type="predicted"/>
<accession>A0A0L9V5E7</accession>